<gene>
    <name evidence="2" type="ORF">SAMN04488121_105129</name>
</gene>
<evidence type="ECO:0000313" key="3">
    <source>
        <dbReference type="Proteomes" id="UP000199045"/>
    </source>
</evidence>
<reference evidence="2 3" key="1">
    <citation type="submission" date="2016-10" db="EMBL/GenBank/DDBJ databases">
        <authorList>
            <person name="de Groot N.N."/>
        </authorList>
    </citation>
    <scope>NUCLEOTIDE SEQUENCE [LARGE SCALE GENOMIC DNA]</scope>
    <source>
        <strain evidence="2 3">DSM 527</strain>
    </source>
</reference>
<dbReference type="RefSeq" id="WP_089834797.1">
    <property type="nucleotide sequence ID" value="NZ_FNBN01000005.1"/>
</dbReference>
<dbReference type="AlphaFoldDB" id="A0A1G7VKK3"/>
<name>A0A1G7VKK3_CHIFI</name>
<proteinExistence type="predicted"/>
<feature type="signal peptide" evidence="1">
    <location>
        <begin position="1"/>
        <end position="20"/>
    </location>
</feature>
<protein>
    <submittedName>
        <fullName evidence="2">Uncharacterized protein</fullName>
    </submittedName>
</protein>
<sequence>MKIRYILTALLTMYLCNIYAQSTGKKDTLFLLREKRPTGYHTVFIDTNPASRYYKAISDFSFTGDDKKIYASTLAIVKDKRLTRFTSKAFPRKWIKVYQYQKKFYVYYPSDFMSHYMVRVTDSTYIDYYGEGPLANRIISFKRVDSSTYHFKLKSPYTGIHQIVVHIIDPKKGIAVFEESAETGETYCHLMVTADKVRVLPIIVNYSPDQKEEEFDFGEQECGELAEPKPGHRRVGGVSFR</sequence>
<evidence type="ECO:0000256" key="1">
    <source>
        <dbReference type="SAM" id="SignalP"/>
    </source>
</evidence>
<dbReference type="OrthoDB" id="794410at2"/>
<dbReference type="Proteomes" id="UP000199045">
    <property type="component" value="Unassembled WGS sequence"/>
</dbReference>
<evidence type="ECO:0000313" key="2">
    <source>
        <dbReference type="EMBL" id="SDG59450.1"/>
    </source>
</evidence>
<feature type="chain" id="PRO_5011637905" evidence="1">
    <location>
        <begin position="21"/>
        <end position="241"/>
    </location>
</feature>
<accession>A0A1G7VKK3</accession>
<organism evidence="2 3">
    <name type="scientific">Chitinophaga filiformis</name>
    <name type="common">Myxococcus filiformis</name>
    <name type="synonym">Flexibacter filiformis</name>
    <dbReference type="NCBI Taxonomy" id="104663"/>
    <lineage>
        <taxon>Bacteria</taxon>
        <taxon>Pseudomonadati</taxon>
        <taxon>Bacteroidota</taxon>
        <taxon>Chitinophagia</taxon>
        <taxon>Chitinophagales</taxon>
        <taxon>Chitinophagaceae</taxon>
        <taxon>Chitinophaga</taxon>
    </lineage>
</organism>
<keyword evidence="1" id="KW-0732">Signal</keyword>
<dbReference type="EMBL" id="FNBN01000005">
    <property type="protein sequence ID" value="SDG59450.1"/>
    <property type="molecule type" value="Genomic_DNA"/>
</dbReference>